<dbReference type="EMBL" id="JBHUDG010000020">
    <property type="protein sequence ID" value="MFD1630957.1"/>
    <property type="molecule type" value="Genomic_DNA"/>
</dbReference>
<feature type="chain" id="PRO_5045536697" description="Chromosome partition protein Smc" evidence="2">
    <location>
        <begin position="19"/>
        <end position="500"/>
    </location>
</feature>
<feature type="signal peptide" evidence="2">
    <location>
        <begin position="1"/>
        <end position="18"/>
    </location>
</feature>
<evidence type="ECO:0000256" key="2">
    <source>
        <dbReference type="SAM" id="SignalP"/>
    </source>
</evidence>
<dbReference type="Proteomes" id="UP001597118">
    <property type="component" value="Unassembled WGS sequence"/>
</dbReference>
<reference evidence="4" key="1">
    <citation type="journal article" date="2019" name="Int. J. Syst. Evol. Microbiol.">
        <title>The Global Catalogue of Microorganisms (GCM) 10K type strain sequencing project: providing services to taxonomists for standard genome sequencing and annotation.</title>
        <authorList>
            <consortium name="The Broad Institute Genomics Platform"/>
            <consortium name="The Broad Institute Genome Sequencing Center for Infectious Disease"/>
            <person name="Wu L."/>
            <person name="Ma J."/>
        </authorList>
    </citation>
    <scope>NUCLEOTIDE SEQUENCE [LARGE SCALE GENOMIC DNA]</scope>
    <source>
        <strain evidence="4">CCUG 53762</strain>
    </source>
</reference>
<comment type="caution">
    <text evidence="3">The sequence shown here is derived from an EMBL/GenBank/DDBJ whole genome shotgun (WGS) entry which is preliminary data.</text>
</comment>
<keyword evidence="2" id="KW-0732">Signal</keyword>
<name>A0ABW4IES0_9SPHI</name>
<keyword evidence="4" id="KW-1185">Reference proteome</keyword>
<evidence type="ECO:0000256" key="1">
    <source>
        <dbReference type="SAM" id="Coils"/>
    </source>
</evidence>
<keyword evidence="1" id="KW-0175">Coiled coil</keyword>
<evidence type="ECO:0000313" key="3">
    <source>
        <dbReference type="EMBL" id="MFD1630957.1"/>
    </source>
</evidence>
<organism evidence="3 4">
    <name type="scientific">Pseudopedobacter beijingensis</name>
    <dbReference type="NCBI Taxonomy" id="1207056"/>
    <lineage>
        <taxon>Bacteria</taxon>
        <taxon>Pseudomonadati</taxon>
        <taxon>Bacteroidota</taxon>
        <taxon>Sphingobacteriia</taxon>
        <taxon>Sphingobacteriales</taxon>
        <taxon>Sphingobacteriaceae</taxon>
        <taxon>Pseudopedobacter</taxon>
    </lineage>
</organism>
<protein>
    <recommendedName>
        <fullName evidence="5">Chromosome partition protein Smc</fullName>
    </recommendedName>
</protein>
<evidence type="ECO:0000313" key="4">
    <source>
        <dbReference type="Proteomes" id="UP001597118"/>
    </source>
</evidence>
<accession>A0ABW4IES0</accession>
<dbReference type="RefSeq" id="WP_379663326.1">
    <property type="nucleotide sequence ID" value="NZ_JBHUDG010000020.1"/>
</dbReference>
<feature type="coiled-coil region" evidence="1">
    <location>
        <begin position="230"/>
        <end position="383"/>
    </location>
</feature>
<evidence type="ECO:0008006" key="5">
    <source>
        <dbReference type="Google" id="ProtNLM"/>
    </source>
</evidence>
<feature type="coiled-coil region" evidence="1">
    <location>
        <begin position="26"/>
        <end position="81"/>
    </location>
</feature>
<gene>
    <name evidence="3" type="ORF">ACFSAH_13800</name>
</gene>
<sequence length="500" mass="57465">MKNIISIFFLLVYTTLSAQTVGVSEVTSVENKVDSYQNNEEKIKQLRSKIPDLENQWKENMAKLRAEIAALNKERDNLIADMKVGARCSQCGGWKSDFEKRGESFEKHLGEVKGYAIPATTNEIETTRKSFSEKIAIKKVQLQNLEKGDRALLKQYDEIEKIKKANEKLCEEITQHSKNYERKIINDATGKHNLWLEDILVSGSKALVASSQKKVLKAKKTWTEKEFAEKNKTELGLIKEKNELQQAEKKQQIAENKLQISNLEAQQKQHTETLQNELNELYKAIKETEDKLTKAEGNEVLKNQLVEIKEALIKQVGVLKEKMNRDIEKYKQTIGEIEEKSKKLTLEITQLIGTLGKEQEQKARELEKELNLKLANFKNLETDSDIAYKQYTSEYDDKLKKYKQKQDLFTKEITSESNRMLLASKKINCSVWNETSGKVTLNWNKKLPCVNMFAFPDALMIEEIVGKSTCSNESFFQNGTSLYKSFFGNLTAEEKSVLIK</sequence>
<proteinExistence type="predicted"/>